<dbReference type="PANTHER" id="PTHR33164">
    <property type="entry name" value="TRANSCRIPTIONAL REGULATOR, MARR FAMILY"/>
    <property type="match status" value="1"/>
</dbReference>
<dbReference type="InterPro" id="IPR039422">
    <property type="entry name" value="MarR/SlyA-like"/>
</dbReference>
<dbReference type="InParanoid" id="A0A263D441"/>
<dbReference type="AlphaFoldDB" id="A0A263D441"/>
<dbReference type="EMBL" id="NKYE01000005">
    <property type="protein sequence ID" value="OZM73252.1"/>
    <property type="molecule type" value="Genomic_DNA"/>
</dbReference>
<dbReference type="InterPro" id="IPR036390">
    <property type="entry name" value="WH_DNA-bd_sf"/>
</dbReference>
<dbReference type="Proteomes" id="UP000242444">
    <property type="component" value="Unassembled WGS sequence"/>
</dbReference>
<name>A0A263D441_9PSEU</name>
<dbReference type="GO" id="GO:0003700">
    <property type="term" value="F:DNA-binding transcription factor activity"/>
    <property type="evidence" value="ECO:0007669"/>
    <property type="project" value="InterPro"/>
</dbReference>
<dbReference type="SMART" id="SM00347">
    <property type="entry name" value="HTH_MARR"/>
    <property type="match status" value="1"/>
</dbReference>
<protein>
    <submittedName>
        <fullName evidence="2">MarR family transcriptional regulator</fullName>
    </submittedName>
</protein>
<dbReference type="InterPro" id="IPR036388">
    <property type="entry name" value="WH-like_DNA-bd_sf"/>
</dbReference>
<comment type="caution">
    <text evidence="2">The sequence shown here is derived from an EMBL/GenBank/DDBJ whole genome shotgun (WGS) entry which is preliminary data.</text>
</comment>
<dbReference type="GO" id="GO:0006950">
    <property type="term" value="P:response to stress"/>
    <property type="evidence" value="ECO:0007669"/>
    <property type="project" value="TreeGrafter"/>
</dbReference>
<dbReference type="InterPro" id="IPR000835">
    <property type="entry name" value="HTH_MarR-typ"/>
</dbReference>
<accession>A0A263D441</accession>
<feature type="domain" description="HTH marR-type" evidence="1">
    <location>
        <begin position="1"/>
        <end position="151"/>
    </location>
</feature>
<dbReference type="Gene3D" id="1.10.10.10">
    <property type="entry name" value="Winged helix-like DNA-binding domain superfamily/Winged helix DNA-binding domain"/>
    <property type="match status" value="1"/>
</dbReference>
<proteinExistence type="predicted"/>
<dbReference type="Pfam" id="PF01047">
    <property type="entry name" value="MarR"/>
    <property type="match status" value="1"/>
</dbReference>
<dbReference type="RefSeq" id="WP_094862498.1">
    <property type="nucleotide sequence ID" value="NZ_NKYE01000005.1"/>
</dbReference>
<dbReference type="PANTHER" id="PTHR33164:SF99">
    <property type="entry name" value="MARR FAMILY REGULATORY PROTEIN"/>
    <property type="match status" value="1"/>
</dbReference>
<dbReference type="OrthoDB" id="3254910at2"/>
<evidence type="ECO:0000313" key="2">
    <source>
        <dbReference type="EMBL" id="OZM73252.1"/>
    </source>
</evidence>
<dbReference type="SUPFAM" id="SSF46785">
    <property type="entry name" value="Winged helix' DNA-binding domain"/>
    <property type="match status" value="1"/>
</dbReference>
<dbReference type="PRINTS" id="PR00598">
    <property type="entry name" value="HTHMARR"/>
</dbReference>
<reference evidence="2 3" key="1">
    <citation type="submission" date="2017-07" db="EMBL/GenBank/DDBJ databases">
        <title>Amycolatopsis antarcticus sp. nov., isolated from the surface of an Antarcticus brown macroalga.</title>
        <authorList>
            <person name="Wang J."/>
            <person name="Leiva S."/>
            <person name="Huang J."/>
            <person name="Huang Y."/>
        </authorList>
    </citation>
    <scope>NUCLEOTIDE SEQUENCE [LARGE SCALE GENOMIC DNA]</scope>
    <source>
        <strain evidence="2 3">AU-G6</strain>
    </source>
</reference>
<gene>
    <name evidence="2" type="ORF">CFN78_10325</name>
</gene>
<sequence length="158" mass="17948">MSEVSDDVRWLSEREMLAWRSYVVATLMLRHRLHRELTDQHDISLTDYEVLVCLSMSEDKRIRMTELASMLGSTKSRLSHQVGRMEAAGLVRRAQDPEDRRGVVAELTPAGERRLDESAPTHVTGVRGHLIDLLTPDEQRAMGQAFSRVLAHLTEDEG</sequence>
<dbReference type="PROSITE" id="PS50995">
    <property type="entry name" value="HTH_MARR_2"/>
    <property type="match status" value="1"/>
</dbReference>
<organism evidence="2 3">
    <name type="scientific">Amycolatopsis antarctica</name>
    <dbReference type="NCBI Taxonomy" id="1854586"/>
    <lineage>
        <taxon>Bacteria</taxon>
        <taxon>Bacillati</taxon>
        <taxon>Actinomycetota</taxon>
        <taxon>Actinomycetes</taxon>
        <taxon>Pseudonocardiales</taxon>
        <taxon>Pseudonocardiaceae</taxon>
        <taxon>Amycolatopsis</taxon>
    </lineage>
</organism>
<evidence type="ECO:0000313" key="3">
    <source>
        <dbReference type="Proteomes" id="UP000242444"/>
    </source>
</evidence>
<evidence type="ECO:0000259" key="1">
    <source>
        <dbReference type="PROSITE" id="PS50995"/>
    </source>
</evidence>
<keyword evidence="3" id="KW-1185">Reference proteome</keyword>